<organism evidence="1 2">
    <name type="scientific">Piscirickettsia litoralis</name>
    <dbReference type="NCBI Taxonomy" id="1891921"/>
    <lineage>
        <taxon>Bacteria</taxon>
        <taxon>Pseudomonadati</taxon>
        <taxon>Pseudomonadota</taxon>
        <taxon>Gammaproteobacteria</taxon>
        <taxon>Thiotrichales</taxon>
        <taxon>Piscirickettsiaceae</taxon>
        <taxon>Piscirickettsia</taxon>
    </lineage>
</organism>
<dbReference type="EMBL" id="MDTU01000002">
    <property type="protein sequence ID" value="ODN41533.1"/>
    <property type="molecule type" value="Genomic_DNA"/>
</dbReference>
<name>A0ABX2ZYF4_9GAMM</name>
<sequence>MSKIILCNSLSYERLESALRKNYDDYYNHHLRSDDKKRILYIHNSFSLGFGKSRKRAREDKRKFGYECFVKMYEDVVCYRFQRVMGKRISEKESSFIRVFINNTTNIYQMKSITIQEALFFLIDIKEMKLAGMSRYIQGLIEQRGNTGISGLEHRKSIIDSFRSGYVDFSKARKLPSKPVKSKVELHFDYSDKSIRSDSVISSVDFEDYGELKKIDNPASKYYGQYETVEALASNHEKWIKKAEQDRVMGPTKVYRGMDSSSILEQIERQGGLWHNNENYRKGQSFNPYNLYHHDRLGYLSLFFGQLGATYSMGMSTTTDIEVAKNYTGQDGIILEIILEHRNMAFYLNNCPELKEINVARRIAPRQIVAVWHYDSRCSKWVRIKSCWVSKKFFNADLI</sequence>
<reference evidence="1 2" key="1">
    <citation type="submission" date="2016-08" db="EMBL/GenBank/DDBJ databases">
        <title>Draft genome sequence of Candidatus Piscirickettsia litoralis, from seawater.</title>
        <authorList>
            <person name="Wan X."/>
            <person name="Lee A.J."/>
            <person name="Hou S."/>
            <person name="Donachie S.P."/>
        </authorList>
    </citation>
    <scope>NUCLEOTIDE SEQUENCE [LARGE SCALE GENOMIC DNA]</scope>
    <source>
        <strain evidence="1 2">Y2</strain>
    </source>
</reference>
<dbReference type="RefSeq" id="WP_069313998.1">
    <property type="nucleotide sequence ID" value="NZ_MDTU01000002.1"/>
</dbReference>
<evidence type="ECO:0000313" key="1">
    <source>
        <dbReference type="EMBL" id="ODN41533.1"/>
    </source>
</evidence>
<accession>A0ABX2ZYF4</accession>
<dbReference type="Gene3D" id="3.90.210.10">
    <property type="entry name" value="Heat-Labile Enterotoxin, subunit A"/>
    <property type="match status" value="1"/>
</dbReference>
<evidence type="ECO:0000313" key="2">
    <source>
        <dbReference type="Proteomes" id="UP000094329"/>
    </source>
</evidence>
<comment type="caution">
    <text evidence="1">The sequence shown here is derived from an EMBL/GenBank/DDBJ whole genome shotgun (WGS) entry which is preliminary data.</text>
</comment>
<dbReference type="Proteomes" id="UP000094329">
    <property type="component" value="Unassembled WGS sequence"/>
</dbReference>
<keyword evidence="2" id="KW-1185">Reference proteome</keyword>
<proteinExistence type="predicted"/>
<protein>
    <recommendedName>
        <fullName evidence="3">ADP ribosyltransferase domain-containing protein</fullName>
    </recommendedName>
</protein>
<gene>
    <name evidence="1" type="ORF">BGC07_15610</name>
</gene>
<evidence type="ECO:0008006" key="3">
    <source>
        <dbReference type="Google" id="ProtNLM"/>
    </source>
</evidence>